<dbReference type="Proteomes" id="UP000053815">
    <property type="component" value="Unassembled WGS sequence"/>
</dbReference>
<dbReference type="STRING" id="91626.A0A0C9ML20"/>
<keyword evidence="3" id="KW-0812">Transmembrane</keyword>
<dbReference type="PROSITE" id="PS00455">
    <property type="entry name" value="AMP_BINDING"/>
    <property type="match status" value="1"/>
</dbReference>
<dbReference type="OrthoDB" id="1898221at2759"/>
<dbReference type="InterPro" id="IPR025110">
    <property type="entry name" value="AMP-bd_C"/>
</dbReference>
<keyword evidence="3" id="KW-0472">Membrane</keyword>
<feature type="domain" description="AMP-binding enzyme C-terminal" evidence="5">
    <location>
        <begin position="443"/>
        <end position="522"/>
    </location>
</feature>
<protein>
    <submittedName>
        <fullName evidence="6">4-coumarate-CoA ligase</fullName>
    </submittedName>
</protein>
<evidence type="ECO:0000256" key="3">
    <source>
        <dbReference type="SAM" id="Phobius"/>
    </source>
</evidence>
<gene>
    <name evidence="6" type="ORF">MAM1_0024d02002</name>
</gene>
<keyword evidence="2 6" id="KW-0436">Ligase</keyword>
<evidence type="ECO:0000259" key="4">
    <source>
        <dbReference type="Pfam" id="PF00501"/>
    </source>
</evidence>
<dbReference type="CDD" id="cd05911">
    <property type="entry name" value="Firefly_Luc_like"/>
    <property type="match status" value="1"/>
</dbReference>
<dbReference type="Pfam" id="PF00501">
    <property type="entry name" value="AMP-binding"/>
    <property type="match status" value="1"/>
</dbReference>
<dbReference type="Gene3D" id="3.40.50.12780">
    <property type="entry name" value="N-terminal domain of ligase-like"/>
    <property type="match status" value="1"/>
</dbReference>
<evidence type="ECO:0000313" key="6">
    <source>
        <dbReference type="EMBL" id="GAN02558.1"/>
    </source>
</evidence>
<dbReference type="InterPro" id="IPR042099">
    <property type="entry name" value="ANL_N_sf"/>
</dbReference>
<accession>A0A0C9ML20</accession>
<feature type="domain" description="AMP-dependent synthetase/ligase" evidence="4">
    <location>
        <begin position="27"/>
        <end position="392"/>
    </location>
</feature>
<dbReference type="EMBL" id="DF836313">
    <property type="protein sequence ID" value="GAN02558.1"/>
    <property type="molecule type" value="Genomic_DNA"/>
</dbReference>
<comment type="similarity">
    <text evidence="1">Belongs to the ATP-dependent AMP-binding enzyme family.</text>
</comment>
<dbReference type="InterPro" id="IPR000873">
    <property type="entry name" value="AMP-dep_synth/lig_dom"/>
</dbReference>
<dbReference type="GO" id="GO:0016405">
    <property type="term" value="F:CoA-ligase activity"/>
    <property type="evidence" value="ECO:0007669"/>
    <property type="project" value="TreeGrafter"/>
</dbReference>
<keyword evidence="7" id="KW-1185">Reference proteome</keyword>
<dbReference type="InterPro" id="IPR018247">
    <property type="entry name" value="EF_Hand_1_Ca_BS"/>
</dbReference>
<evidence type="ECO:0000256" key="2">
    <source>
        <dbReference type="ARBA" id="ARBA00022598"/>
    </source>
</evidence>
<keyword evidence="3" id="KW-1133">Transmembrane helix</keyword>
<evidence type="ECO:0000256" key="1">
    <source>
        <dbReference type="ARBA" id="ARBA00006432"/>
    </source>
</evidence>
<dbReference type="Gene3D" id="3.30.300.30">
    <property type="match status" value="1"/>
</dbReference>
<evidence type="ECO:0000313" key="7">
    <source>
        <dbReference type="Proteomes" id="UP000053815"/>
    </source>
</evidence>
<dbReference type="PROSITE" id="PS00018">
    <property type="entry name" value="EF_HAND_1"/>
    <property type="match status" value="1"/>
</dbReference>
<reference evidence="6" key="1">
    <citation type="submission" date="2014-09" db="EMBL/GenBank/DDBJ databases">
        <title>Draft genome sequence of an oleaginous Mucoromycotina fungus Mucor ambiguus NBRC6742.</title>
        <authorList>
            <person name="Takeda I."/>
            <person name="Yamane N."/>
            <person name="Morita T."/>
            <person name="Tamano K."/>
            <person name="Machida M."/>
            <person name="Baker S."/>
            <person name="Koike H."/>
        </authorList>
    </citation>
    <scope>NUCLEOTIDE SEQUENCE</scope>
    <source>
        <strain evidence="6">NBRC 6742</strain>
    </source>
</reference>
<dbReference type="AlphaFoldDB" id="A0A0C9ML20"/>
<dbReference type="PANTHER" id="PTHR24096">
    <property type="entry name" value="LONG-CHAIN-FATTY-ACID--COA LIGASE"/>
    <property type="match status" value="1"/>
</dbReference>
<organism evidence="6">
    <name type="scientific">Mucor ambiguus</name>
    <dbReference type="NCBI Taxonomy" id="91626"/>
    <lineage>
        <taxon>Eukaryota</taxon>
        <taxon>Fungi</taxon>
        <taxon>Fungi incertae sedis</taxon>
        <taxon>Mucoromycota</taxon>
        <taxon>Mucoromycotina</taxon>
        <taxon>Mucoromycetes</taxon>
        <taxon>Mucorales</taxon>
        <taxon>Mucorineae</taxon>
        <taxon>Mucoraceae</taxon>
        <taxon>Mucor</taxon>
    </lineage>
</organism>
<sequence length="544" mass="59737">MVYSSKLASLDLPKSSIIQFLFANKFNTPQDRPLLIDADDGRYLTFAELKDQVLRFGAGLQDVCGFHANDVVAVYAPNQYNYFVPILGALAANGAATTANPNYNVDELSYQLEMSKAKVIICHEENVKTALKAADRVGISKKNLFVFGESSIHGIQPFQEALLGSRRAVPDALTYDEAKNKVAYLCFSSGTTGKSKGVMTTHANVTANTCQWTSIDEPFVDRSQDRMIAVLPFFHIFGLSAILHTAVYWGIPVHVLSRFDLNKFCEIVEKQKITIAPLVPPIYVLLAKEKSVLSYDLSSLRIGISGAAPLSGSLSREVKARLPHLSIKQGYGLTEISPAAISEPLDRIIDGSIGVLLPNMTAKVIGEDGKETPQGERGELCLKGPNVMKGYLHNPQATAQCIDDEGYFHTGDVVVVDEHQHFFVVDRIKELIKYKGFQVPPAELEGILLKSPIVADAAVVGIYDSSQATEMPRAYVTLVSGTAPSDKIARQIMKFVADQVVPYKQLRSLRFVDSIPKSPSGKILRRVLRDAAHQEENTENRPKL</sequence>
<dbReference type="InterPro" id="IPR020845">
    <property type="entry name" value="AMP-binding_CS"/>
</dbReference>
<dbReference type="Pfam" id="PF13193">
    <property type="entry name" value="AMP-binding_C"/>
    <property type="match status" value="1"/>
</dbReference>
<dbReference type="SUPFAM" id="SSF56801">
    <property type="entry name" value="Acetyl-CoA synthetase-like"/>
    <property type="match status" value="1"/>
</dbReference>
<name>A0A0C9ML20_9FUNG</name>
<feature type="transmembrane region" description="Helical" evidence="3">
    <location>
        <begin position="228"/>
        <end position="251"/>
    </location>
</feature>
<dbReference type="InterPro" id="IPR045851">
    <property type="entry name" value="AMP-bd_C_sf"/>
</dbReference>
<proteinExistence type="inferred from homology"/>
<evidence type="ECO:0000259" key="5">
    <source>
        <dbReference type="Pfam" id="PF13193"/>
    </source>
</evidence>
<dbReference type="PANTHER" id="PTHR24096:SF149">
    <property type="entry name" value="AMP-BINDING DOMAIN-CONTAINING PROTEIN-RELATED"/>
    <property type="match status" value="1"/>
</dbReference>